<evidence type="ECO:0000256" key="3">
    <source>
        <dbReference type="ARBA" id="ARBA00022723"/>
    </source>
</evidence>
<evidence type="ECO:0000256" key="2">
    <source>
        <dbReference type="ARBA" id="ARBA00022714"/>
    </source>
</evidence>
<dbReference type="AlphaFoldDB" id="A0A6J4TS33"/>
<evidence type="ECO:0000313" key="8">
    <source>
        <dbReference type="EMBL" id="CAA9529336.1"/>
    </source>
</evidence>
<evidence type="ECO:0000256" key="1">
    <source>
        <dbReference type="ARBA" id="ARBA00001962"/>
    </source>
</evidence>
<dbReference type="InterPro" id="IPR017941">
    <property type="entry name" value="Rieske_2Fe-2S"/>
</dbReference>
<keyword evidence="4" id="KW-0560">Oxidoreductase</keyword>
<dbReference type="PANTHER" id="PTHR43756">
    <property type="entry name" value="CHOLINE MONOOXYGENASE, CHLOROPLASTIC"/>
    <property type="match status" value="1"/>
</dbReference>
<proteinExistence type="predicted"/>
<dbReference type="PRINTS" id="PR00090">
    <property type="entry name" value="RNGDIOXGNASE"/>
</dbReference>
<keyword evidence="5" id="KW-0408">Iron</keyword>
<dbReference type="PANTHER" id="PTHR43756:SF5">
    <property type="entry name" value="CHOLINE MONOOXYGENASE, CHLOROPLASTIC"/>
    <property type="match status" value="1"/>
</dbReference>
<keyword evidence="2" id="KW-0001">2Fe-2S</keyword>
<dbReference type="InterPro" id="IPR001663">
    <property type="entry name" value="Rng_hydr_dOase-A"/>
</dbReference>
<name>A0A6J4TS33_9SPHN</name>
<comment type="cofactor">
    <cofactor evidence="1">
        <name>Fe cation</name>
        <dbReference type="ChEBI" id="CHEBI:24875"/>
    </cofactor>
</comment>
<evidence type="ECO:0000256" key="6">
    <source>
        <dbReference type="ARBA" id="ARBA00023014"/>
    </source>
</evidence>
<dbReference type="GO" id="GO:0016491">
    <property type="term" value="F:oxidoreductase activity"/>
    <property type="evidence" value="ECO:0007669"/>
    <property type="project" value="UniProtKB-KW"/>
</dbReference>
<accession>A0A6J4TS33</accession>
<dbReference type="Pfam" id="PF00355">
    <property type="entry name" value="Rieske"/>
    <property type="match status" value="1"/>
</dbReference>
<dbReference type="SUPFAM" id="SSF50022">
    <property type="entry name" value="ISP domain"/>
    <property type="match status" value="1"/>
</dbReference>
<dbReference type="InterPro" id="IPR036922">
    <property type="entry name" value="Rieske_2Fe-2S_sf"/>
</dbReference>
<evidence type="ECO:0000259" key="7">
    <source>
        <dbReference type="PROSITE" id="PS51296"/>
    </source>
</evidence>
<dbReference type="EMBL" id="CADCVX010000497">
    <property type="protein sequence ID" value="CAA9529336.1"/>
    <property type="molecule type" value="Genomic_DNA"/>
</dbReference>
<protein>
    <recommendedName>
        <fullName evidence="7">Rieske domain-containing protein</fullName>
    </recommendedName>
</protein>
<reference evidence="8" key="1">
    <citation type="submission" date="2020-02" db="EMBL/GenBank/DDBJ databases">
        <authorList>
            <person name="Meier V. D."/>
        </authorList>
    </citation>
    <scope>NUCLEOTIDE SEQUENCE</scope>
    <source>
        <strain evidence="8">AVDCRST_MAG91</strain>
    </source>
</reference>
<dbReference type="Gene3D" id="2.102.10.10">
    <property type="entry name" value="Rieske [2Fe-2S] iron-sulphur domain"/>
    <property type="match status" value="1"/>
</dbReference>
<organism evidence="8">
    <name type="scientific">uncultured Sphingomonadaceae bacterium</name>
    <dbReference type="NCBI Taxonomy" id="169976"/>
    <lineage>
        <taxon>Bacteria</taxon>
        <taxon>Pseudomonadati</taxon>
        <taxon>Pseudomonadota</taxon>
        <taxon>Alphaproteobacteria</taxon>
        <taxon>Sphingomonadales</taxon>
        <taxon>Sphingomonadaceae</taxon>
        <taxon>environmental samples</taxon>
    </lineage>
</organism>
<dbReference type="SUPFAM" id="SSF55961">
    <property type="entry name" value="Bet v1-like"/>
    <property type="match status" value="1"/>
</dbReference>
<dbReference type="GO" id="GO:0051537">
    <property type="term" value="F:2 iron, 2 sulfur cluster binding"/>
    <property type="evidence" value="ECO:0007669"/>
    <property type="project" value="UniProtKB-KW"/>
</dbReference>
<dbReference type="InterPro" id="IPR015879">
    <property type="entry name" value="Ring_hydroxy_dOase_asu_C_dom"/>
</dbReference>
<feature type="domain" description="Rieske" evidence="7">
    <location>
        <begin position="26"/>
        <end position="131"/>
    </location>
</feature>
<evidence type="ECO:0000256" key="5">
    <source>
        <dbReference type="ARBA" id="ARBA00023004"/>
    </source>
</evidence>
<dbReference type="Gene3D" id="3.90.380.10">
    <property type="entry name" value="Naphthalene 1,2-dioxygenase Alpha Subunit, Chain A, domain 1"/>
    <property type="match status" value="2"/>
</dbReference>
<evidence type="ECO:0000256" key="4">
    <source>
        <dbReference type="ARBA" id="ARBA00023002"/>
    </source>
</evidence>
<dbReference type="PROSITE" id="PS51296">
    <property type="entry name" value="RIESKE"/>
    <property type="match status" value="1"/>
</dbReference>
<sequence length="372" mass="42770">MIPNTYYYDPAVFDREMTELFATGYEFVGLAAELANNKDFLCVDYAGCAIVVQNFRGVLRAYKNVCSHRFNKIQFEERGNRSLTCRYHGWSFNADGRPIGAGERVEAVDDLADLLCLEEYHIERCGQFVFVRRAKSDLTLRQYLGTFYDVLENLSEHMGPQIHFGTVPHRANWKVLVENVVDNTHCSVLHKDSFVSFGFCRAPVEDVVIDGVHSSWHVPRTPLDRDNLRNRALSHLKGRSFAHDSFWHLYIFPNLFLASTEGINFYIGHALPMSADETRLRVRYLEPKVELNPKERARQDMLNEQTRKYGLDVVEEDRPILESIQTGVRLAHTNGVMAKGEPRIRSFMDGYLKRMAGKEVRSGPIEVQREDA</sequence>
<keyword evidence="3" id="KW-0479">Metal-binding</keyword>
<dbReference type="GO" id="GO:0005506">
    <property type="term" value="F:iron ion binding"/>
    <property type="evidence" value="ECO:0007669"/>
    <property type="project" value="InterPro"/>
</dbReference>
<keyword evidence="6" id="KW-0411">Iron-sulfur</keyword>
<dbReference type="CDD" id="cd00680">
    <property type="entry name" value="RHO_alpha_C"/>
    <property type="match status" value="1"/>
</dbReference>
<gene>
    <name evidence="8" type="ORF">AVDCRST_MAG91-2828</name>
</gene>
<dbReference type="Pfam" id="PF00848">
    <property type="entry name" value="Ring_hydroxyl_A"/>
    <property type="match status" value="1"/>
</dbReference>